<name>A0ABY8UWE2_9BACI</name>
<accession>A0ABY8UWE2</accession>
<dbReference type="RefSeq" id="WP_231418791.1">
    <property type="nucleotide sequence ID" value="NZ_CP126446.1"/>
</dbReference>
<keyword evidence="1" id="KW-0812">Transmembrane</keyword>
<evidence type="ECO:0000313" key="2">
    <source>
        <dbReference type="EMBL" id="WIF97317.1"/>
    </source>
</evidence>
<organism evidence="2 3">
    <name type="scientific">Pontibacillus chungwhensis</name>
    <dbReference type="NCBI Taxonomy" id="265426"/>
    <lineage>
        <taxon>Bacteria</taxon>
        <taxon>Bacillati</taxon>
        <taxon>Bacillota</taxon>
        <taxon>Bacilli</taxon>
        <taxon>Bacillales</taxon>
        <taxon>Bacillaceae</taxon>
        <taxon>Pontibacillus</taxon>
    </lineage>
</organism>
<keyword evidence="1" id="KW-0472">Membrane</keyword>
<reference evidence="2 3" key="1">
    <citation type="submission" date="2023-05" db="EMBL/GenBank/DDBJ databases">
        <title>Comparative genomics reveals the evidence of polycyclic aromatic hydrocarbons degradation in moderately halophilic genus Pontibacillus.</title>
        <authorList>
            <person name="Yang H."/>
            <person name="Qian Z."/>
        </authorList>
    </citation>
    <scope>NUCLEOTIDE SEQUENCE [LARGE SCALE GENOMIC DNA]</scope>
    <source>
        <strain evidence="3">HN14</strain>
    </source>
</reference>
<evidence type="ECO:0000256" key="1">
    <source>
        <dbReference type="SAM" id="Phobius"/>
    </source>
</evidence>
<protein>
    <submittedName>
        <fullName evidence="2">Uncharacterized protein</fullName>
    </submittedName>
</protein>
<keyword evidence="1" id="KW-1133">Transmembrane helix</keyword>
<feature type="transmembrane region" description="Helical" evidence="1">
    <location>
        <begin position="63"/>
        <end position="92"/>
    </location>
</feature>
<evidence type="ECO:0000313" key="3">
    <source>
        <dbReference type="Proteomes" id="UP001236652"/>
    </source>
</evidence>
<feature type="transmembrane region" description="Helical" evidence="1">
    <location>
        <begin position="130"/>
        <end position="150"/>
    </location>
</feature>
<sequence>MKNPAVLPVLIGAIAQALLNLYIMVWTVIGFWFAFFLGGSSFFLSTDTQWLPDTETNEFLQFISTMAILFMIFAGIFLVISLTTNVLSFLTVHYMRIGQHVSRTYTFLIIAAIIQLVFGMLTLFEPITCSLFFFTALCYLTGIFLFYYTMNRSKEEQRK</sequence>
<proteinExistence type="predicted"/>
<dbReference type="Proteomes" id="UP001236652">
    <property type="component" value="Chromosome"/>
</dbReference>
<keyword evidence="3" id="KW-1185">Reference proteome</keyword>
<feature type="transmembrane region" description="Helical" evidence="1">
    <location>
        <begin position="104"/>
        <end position="124"/>
    </location>
</feature>
<gene>
    <name evidence="2" type="ORF">QNI29_16515</name>
</gene>
<feature type="transmembrane region" description="Helical" evidence="1">
    <location>
        <begin position="21"/>
        <end position="43"/>
    </location>
</feature>
<dbReference type="EMBL" id="CP126446">
    <property type="protein sequence ID" value="WIF97317.1"/>
    <property type="molecule type" value="Genomic_DNA"/>
</dbReference>